<dbReference type="EMBL" id="CP011975">
    <property type="protein sequence ID" value="AKP32138.1"/>
    <property type="molecule type" value="Genomic_DNA"/>
</dbReference>
<reference evidence="1 2" key="1">
    <citation type="journal article" date="2015" name="Genome Announc.">
        <title>De Novo Genome Sequence of Yersinia aleksiciae Y159T.</title>
        <authorList>
            <person name="Sprague L.D."/>
            <person name="Neubauer H."/>
        </authorList>
    </citation>
    <scope>NUCLEOTIDE SEQUENCE [LARGE SCALE GENOMIC DNA]</scope>
    <source>
        <strain evidence="1 2">159</strain>
    </source>
</reference>
<organism evidence="1 2">
    <name type="scientific">Yersinia aleksiciae</name>
    <dbReference type="NCBI Taxonomy" id="263819"/>
    <lineage>
        <taxon>Bacteria</taxon>
        <taxon>Pseudomonadati</taxon>
        <taxon>Pseudomonadota</taxon>
        <taxon>Gammaproteobacteria</taxon>
        <taxon>Enterobacterales</taxon>
        <taxon>Yersiniaceae</taxon>
        <taxon>Yersinia</taxon>
    </lineage>
</organism>
<dbReference type="Proteomes" id="UP000069914">
    <property type="component" value="Chromosome"/>
</dbReference>
<protein>
    <recommendedName>
        <fullName evidence="3">Phage-like protein</fullName>
    </recommendedName>
</protein>
<keyword evidence="2" id="KW-1185">Reference proteome</keyword>
<evidence type="ECO:0000313" key="2">
    <source>
        <dbReference type="Proteomes" id="UP000069914"/>
    </source>
</evidence>
<accession>A0ABM5U904</accession>
<evidence type="ECO:0008006" key="3">
    <source>
        <dbReference type="Google" id="ProtNLM"/>
    </source>
</evidence>
<sequence>MKYTLTIISRHSSAYRGFVITHRPRTAMNPITRYEVFLGEQSFGLLDAQALATGFIDQLYIEHETGGTA</sequence>
<proteinExistence type="predicted"/>
<evidence type="ECO:0000313" key="1">
    <source>
        <dbReference type="EMBL" id="AKP32138.1"/>
    </source>
</evidence>
<dbReference type="RefSeq" id="WP_048615819.1">
    <property type="nucleotide sequence ID" value="NZ_CABMLM010000001.1"/>
</dbReference>
<dbReference type="GeneID" id="61900883"/>
<gene>
    <name evidence="1" type="ORF">ACZ76_00495</name>
</gene>
<name>A0ABM5U904_YERAE</name>